<dbReference type="EMBL" id="JH159154">
    <property type="protein sequence ID" value="EGZ18210.1"/>
    <property type="molecule type" value="Genomic_DNA"/>
</dbReference>
<dbReference type="InParanoid" id="G4ZJD6"/>
<feature type="compositionally biased region" description="Basic residues" evidence="1">
    <location>
        <begin position="36"/>
        <end position="45"/>
    </location>
</feature>
<accession>G4ZJD6</accession>
<feature type="region of interest" description="Disordered" evidence="1">
    <location>
        <begin position="1"/>
        <end position="88"/>
    </location>
</feature>
<dbReference type="SMR" id="G4ZJD6"/>
<evidence type="ECO:0000313" key="2">
    <source>
        <dbReference type="EMBL" id="EGZ18210.1"/>
    </source>
</evidence>
<evidence type="ECO:0008006" key="4">
    <source>
        <dbReference type="Google" id="ProtNLM"/>
    </source>
</evidence>
<dbReference type="RefSeq" id="XP_009527268.1">
    <property type="nucleotide sequence ID" value="XM_009528973.1"/>
</dbReference>
<proteinExistence type="predicted"/>
<dbReference type="AlphaFoldDB" id="G4ZJD6"/>
<keyword evidence="3" id="KW-1185">Reference proteome</keyword>
<evidence type="ECO:0000313" key="3">
    <source>
        <dbReference type="Proteomes" id="UP000002640"/>
    </source>
</evidence>
<protein>
    <recommendedName>
        <fullName evidence="4">Bzip transcription factor</fullName>
    </recommendedName>
</protein>
<dbReference type="GeneID" id="20643815"/>
<evidence type="ECO:0000256" key="1">
    <source>
        <dbReference type="SAM" id="MobiDB-lite"/>
    </source>
</evidence>
<name>G4ZJD6_PHYSP</name>
<dbReference type="KEGG" id="psoj:PHYSODRAFT_315162"/>
<sequence>MPTLAMALHEEKPPGPPPELLPTAAAASAPPPKNTRGAKGKRPAKTKPSAAAAQAAAPANEPPKEKPRRGRRRILEDEEQRKARRKAQCKLNQRRYRARQRGLISTLSLETEGLGDHLQDLRDYRDFLRGYFVQARTLDVWDDPRPVLVANHFLRAFRAGFALHSTESSTLQESFVRLVCAPDIIAQGATSDGVGALLLQLKRYTSYHGTFEIRPGTVKLVHAPTQEMDTQAQEEKLSCVVEARGSVSLRISRDTLMLVYPHVLRHRDDLAQRIVGQTIEPEFTVVFHFDAHAKVTKLDQHVDFAGAFLQLLGNAEDVATLLEGALISPFSELGLDPQGTTTESALTRGGSKQLSLKFILL</sequence>
<organism evidence="2 3">
    <name type="scientific">Phytophthora sojae (strain P6497)</name>
    <name type="common">Soybean stem and root rot agent</name>
    <name type="synonym">Phytophthora megasperma f. sp. glycines</name>
    <dbReference type="NCBI Taxonomy" id="1094619"/>
    <lineage>
        <taxon>Eukaryota</taxon>
        <taxon>Sar</taxon>
        <taxon>Stramenopiles</taxon>
        <taxon>Oomycota</taxon>
        <taxon>Peronosporomycetes</taxon>
        <taxon>Peronosporales</taxon>
        <taxon>Peronosporaceae</taxon>
        <taxon>Phytophthora</taxon>
    </lineage>
</organism>
<reference evidence="2 3" key="1">
    <citation type="journal article" date="2006" name="Science">
        <title>Phytophthora genome sequences uncover evolutionary origins and mechanisms of pathogenesis.</title>
        <authorList>
            <person name="Tyler B.M."/>
            <person name="Tripathy S."/>
            <person name="Zhang X."/>
            <person name="Dehal P."/>
            <person name="Jiang R.H."/>
            <person name="Aerts A."/>
            <person name="Arredondo F.D."/>
            <person name="Baxter L."/>
            <person name="Bensasson D."/>
            <person name="Beynon J.L."/>
            <person name="Chapman J."/>
            <person name="Damasceno C.M."/>
            <person name="Dorrance A.E."/>
            <person name="Dou D."/>
            <person name="Dickerman A.W."/>
            <person name="Dubchak I.L."/>
            <person name="Garbelotto M."/>
            <person name="Gijzen M."/>
            <person name="Gordon S.G."/>
            <person name="Govers F."/>
            <person name="Grunwald N.J."/>
            <person name="Huang W."/>
            <person name="Ivors K.L."/>
            <person name="Jones R.W."/>
            <person name="Kamoun S."/>
            <person name="Krampis K."/>
            <person name="Lamour K.H."/>
            <person name="Lee M.K."/>
            <person name="McDonald W.H."/>
            <person name="Medina M."/>
            <person name="Meijer H.J."/>
            <person name="Nordberg E.K."/>
            <person name="Maclean D.J."/>
            <person name="Ospina-Giraldo M.D."/>
            <person name="Morris P.F."/>
            <person name="Phuntumart V."/>
            <person name="Putnam N.H."/>
            <person name="Rash S."/>
            <person name="Rose J.K."/>
            <person name="Sakihama Y."/>
            <person name="Salamov A.A."/>
            <person name="Savidor A."/>
            <person name="Scheuring C.F."/>
            <person name="Smith B.M."/>
            <person name="Sobral B.W."/>
            <person name="Terry A."/>
            <person name="Torto-Alalibo T.A."/>
            <person name="Win J."/>
            <person name="Xu Z."/>
            <person name="Zhang H."/>
            <person name="Grigoriev I.V."/>
            <person name="Rokhsar D.S."/>
            <person name="Boore J.L."/>
        </authorList>
    </citation>
    <scope>NUCLEOTIDE SEQUENCE [LARGE SCALE GENOMIC DNA]</scope>
    <source>
        <strain evidence="2 3">P6497</strain>
    </source>
</reference>
<gene>
    <name evidence="2" type="ORF">PHYSODRAFT_315162</name>
</gene>
<dbReference type="Proteomes" id="UP000002640">
    <property type="component" value="Unassembled WGS sequence"/>
</dbReference>
<feature type="compositionally biased region" description="Low complexity" evidence="1">
    <location>
        <begin position="46"/>
        <end position="59"/>
    </location>
</feature>
<dbReference type="OMA" id="YTSYHGT"/>